<dbReference type="Pfam" id="PF24681">
    <property type="entry name" value="Kelch_KLHDC2_KLHL20_DRC7"/>
    <property type="match status" value="1"/>
</dbReference>
<accession>A0A2I9D6Y3</accession>
<dbReference type="PANTHER" id="PTHR46773">
    <property type="match status" value="1"/>
</dbReference>
<feature type="domain" description="Glycosyl hydrolase family 98 putative carbohydrate-binding module" evidence="1">
    <location>
        <begin position="1"/>
        <end position="119"/>
    </location>
</feature>
<dbReference type="InterPro" id="IPR013783">
    <property type="entry name" value="Ig-like_fold"/>
</dbReference>
<dbReference type="SMART" id="SM00612">
    <property type="entry name" value="Kelch"/>
    <property type="match status" value="4"/>
</dbReference>
<evidence type="ECO:0000313" key="3">
    <source>
        <dbReference type="Proteomes" id="UP000236569"/>
    </source>
</evidence>
<evidence type="ECO:0000313" key="2">
    <source>
        <dbReference type="EMBL" id="GBF06210.1"/>
    </source>
</evidence>
<dbReference type="AlphaFoldDB" id="A0A2I9D6Y3"/>
<evidence type="ECO:0000259" key="1">
    <source>
        <dbReference type="SMART" id="SM00776"/>
    </source>
</evidence>
<dbReference type="InterPro" id="IPR011043">
    <property type="entry name" value="Gal_Oxase/kelch_b-propeller"/>
</dbReference>
<organism evidence="2 3">
    <name type="scientific">Deinococcus aerius</name>
    <dbReference type="NCBI Taxonomy" id="200253"/>
    <lineage>
        <taxon>Bacteria</taxon>
        <taxon>Thermotogati</taxon>
        <taxon>Deinococcota</taxon>
        <taxon>Deinococci</taxon>
        <taxon>Deinococcales</taxon>
        <taxon>Deinococcaceae</taxon>
        <taxon>Deinococcus</taxon>
    </lineage>
</organism>
<gene>
    <name evidence="2" type="ORF">DAERI_080001</name>
</gene>
<dbReference type="Gene3D" id="2.120.10.80">
    <property type="entry name" value="Kelch-type beta propeller"/>
    <property type="match status" value="1"/>
</dbReference>
<dbReference type="InterPro" id="IPR015915">
    <property type="entry name" value="Kelch-typ_b-propeller"/>
</dbReference>
<keyword evidence="3" id="KW-1185">Reference proteome</keyword>
<dbReference type="InterPro" id="IPR008979">
    <property type="entry name" value="Galactose-bd-like_sf"/>
</dbReference>
<dbReference type="InterPro" id="IPR053256">
    <property type="entry name" value="Kelch_repeat-containing"/>
</dbReference>
<name>A0A2I9D6Y3_9DEIO</name>
<proteinExistence type="predicted"/>
<dbReference type="SUPFAM" id="SSF49785">
    <property type="entry name" value="Galactose-binding domain-like"/>
    <property type="match status" value="1"/>
</dbReference>
<sequence>MGGKVLGDGRVLTIGGQTFAKGLGMHAGASVGYSLAGRCSTFSASVGVDDEVGSGGSVVFQVFGDGRLLAESPVRRGTDGPMPLTASLSGVNELRLVATDAGDGIESDHADWGGLSLTCTAGPTPPAVPAGFTASGQGTGVTLNWDDMLGAGLGGYRLERAPTPDGPFLPVTPDVIGASDFEDTFAPAGETSYYRVFTLDPGGDVSGFASASATRPAAPTASSLVYSPMADQPYGVSEAQGRAVNGKLYSFGGFDSLKGCCTPTDRAYVYEPAVNLWRRLPNMPGRGVTHAGMTTDGKSIYYAGGYIANSSWTAQVYGTKAVWRFDLASEQYTRLPDLPVERAAGQLEYLNGRLHYFGGTNLARTQNVGDHYILDLANGASAWITAAPLPNPRHHMGSAVLGGKIYAIGGQHGHDERLVTQATVNAYDPATDTWATLRDLPSARSHISSSTFVLGGRIVVAGGERSHLQNISAVNAYDPATDTWSALTSLPGARASGVAAPLGNGFVYSAGNWARSGWRVVPATP</sequence>
<dbReference type="Proteomes" id="UP000236569">
    <property type="component" value="Unassembled WGS sequence"/>
</dbReference>
<dbReference type="InterPro" id="IPR038637">
    <property type="entry name" value="NPCBM_sf"/>
</dbReference>
<dbReference type="Gene3D" id="2.60.120.1060">
    <property type="entry name" value="NPCBM/NEW2 domain"/>
    <property type="match status" value="1"/>
</dbReference>
<reference evidence="3" key="1">
    <citation type="submission" date="2018-01" db="EMBL/GenBank/DDBJ databases">
        <title>Draft Genome Sequence of the Radioresistant Bacterium Deinococcus aerius TR0125, Isolated from the Higher Atmosphere above Japan.</title>
        <authorList>
            <person name="Satoh K."/>
            <person name="Arai H."/>
            <person name="Sanzen T."/>
            <person name="Kawaguchi Y."/>
            <person name="Hayashi H."/>
            <person name="Yokobori S."/>
            <person name="Yamagishi A."/>
            <person name="Oono Y."/>
            <person name="Narumi I."/>
        </authorList>
    </citation>
    <scope>NUCLEOTIDE SEQUENCE [LARGE SCALE GENOMIC DNA]</scope>
    <source>
        <strain evidence="3">TR0125</strain>
    </source>
</reference>
<dbReference type="InterPro" id="IPR013222">
    <property type="entry name" value="Glyco_hyd_98_carb-bd"/>
</dbReference>
<comment type="caution">
    <text evidence="2">The sequence shown here is derived from an EMBL/GenBank/DDBJ whole genome shotgun (WGS) entry which is preliminary data.</text>
</comment>
<dbReference type="InterPro" id="IPR006652">
    <property type="entry name" value="Kelch_1"/>
</dbReference>
<dbReference type="Pfam" id="PF08305">
    <property type="entry name" value="NPCBM"/>
    <property type="match status" value="1"/>
</dbReference>
<dbReference type="Gene3D" id="2.60.40.10">
    <property type="entry name" value="Immunoglobulins"/>
    <property type="match status" value="1"/>
</dbReference>
<dbReference type="SMART" id="SM00776">
    <property type="entry name" value="NPCBM"/>
    <property type="match status" value="1"/>
</dbReference>
<dbReference type="PANTHER" id="PTHR46773:SF5">
    <property type="entry name" value="OS04G0487100 PROTEIN"/>
    <property type="match status" value="1"/>
</dbReference>
<dbReference type="SUPFAM" id="SSF50965">
    <property type="entry name" value="Galactose oxidase, central domain"/>
    <property type="match status" value="1"/>
</dbReference>
<dbReference type="Pfam" id="PF01344">
    <property type="entry name" value="Kelch_1"/>
    <property type="match status" value="1"/>
</dbReference>
<protein>
    <recommendedName>
        <fullName evidence="1">Glycosyl hydrolase family 98 putative carbohydrate-binding module domain-containing protein</fullName>
    </recommendedName>
</protein>
<dbReference type="EMBL" id="BFAG01000008">
    <property type="protein sequence ID" value="GBF06210.1"/>
    <property type="molecule type" value="Genomic_DNA"/>
</dbReference>